<organism evidence="5 6">
    <name type="scientific">Corynebacterium humireducens</name>
    <dbReference type="NCBI Taxonomy" id="1223514"/>
    <lineage>
        <taxon>Bacteria</taxon>
        <taxon>Bacillati</taxon>
        <taxon>Actinomycetota</taxon>
        <taxon>Actinomycetes</taxon>
        <taxon>Mycobacteriales</taxon>
        <taxon>Corynebacteriaceae</taxon>
        <taxon>Corynebacterium</taxon>
    </lineage>
</organism>
<dbReference type="Gene3D" id="1.10.1200.10">
    <property type="entry name" value="ACP-like"/>
    <property type="match status" value="1"/>
</dbReference>
<dbReference type="CDD" id="cd05930">
    <property type="entry name" value="A_NRPS"/>
    <property type="match status" value="1"/>
</dbReference>
<evidence type="ECO:0000313" key="6">
    <source>
        <dbReference type="Proteomes" id="UP000557899"/>
    </source>
</evidence>
<dbReference type="PROSITE" id="PS50075">
    <property type="entry name" value="CARRIER"/>
    <property type="match status" value="1"/>
</dbReference>
<dbReference type="InterPro" id="IPR012728">
    <property type="entry name" value="Pls/PosA_C"/>
</dbReference>
<dbReference type="SUPFAM" id="SSF51161">
    <property type="entry name" value="Trimeric LpxA-like enzymes"/>
    <property type="match status" value="3"/>
</dbReference>
<dbReference type="InterPro" id="IPR042099">
    <property type="entry name" value="ANL_N_sf"/>
</dbReference>
<dbReference type="InterPro" id="IPR006162">
    <property type="entry name" value="Ppantetheine_attach_site"/>
</dbReference>
<keyword evidence="2" id="KW-0597">Phosphoprotein</keyword>
<feature type="transmembrane region" description="Helical" evidence="3">
    <location>
        <begin position="855"/>
        <end position="876"/>
    </location>
</feature>
<keyword evidence="1" id="KW-0596">Phosphopantetheine</keyword>
<dbReference type="Gene3D" id="3.40.50.12780">
    <property type="entry name" value="N-terminal domain of ligase-like"/>
    <property type="match status" value="1"/>
</dbReference>
<keyword evidence="3" id="KW-0472">Membrane</keyword>
<dbReference type="SUPFAM" id="SSF47336">
    <property type="entry name" value="ACP-like"/>
    <property type="match status" value="1"/>
</dbReference>
<evidence type="ECO:0000256" key="1">
    <source>
        <dbReference type="ARBA" id="ARBA00022450"/>
    </source>
</evidence>
<dbReference type="Proteomes" id="UP000557899">
    <property type="component" value="Unassembled WGS sequence"/>
</dbReference>
<dbReference type="Gene3D" id="3.30.300.30">
    <property type="match status" value="1"/>
</dbReference>
<dbReference type="NCBIfam" id="TIGR02353">
    <property type="entry name" value="NRPS_term_dom"/>
    <property type="match status" value="1"/>
</dbReference>
<dbReference type="GO" id="GO:0031177">
    <property type="term" value="F:phosphopantetheine binding"/>
    <property type="evidence" value="ECO:0007669"/>
    <property type="project" value="TreeGrafter"/>
</dbReference>
<dbReference type="GO" id="GO:0043041">
    <property type="term" value="P:amino acid activation for nonribosomal peptide biosynthetic process"/>
    <property type="evidence" value="ECO:0007669"/>
    <property type="project" value="TreeGrafter"/>
</dbReference>
<dbReference type="InterPro" id="IPR011004">
    <property type="entry name" value="Trimer_LpxA-like_sf"/>
</dbReference>
<proteinExistence type="predicted"/>
<dbReference type="GO" id="GO:0005737">
    <property type="term" value="C:cytoplasm"/>
    <property type="evidence" value="ECO:0007669"/>
    <property type="project" value="TreeGrafter"/>
</dbReference>
<dbReference type="PROSITE" id="PS00012">
    <property type="entry name" value="PHOSPHOPANTETHEINE"/>
    <property type="match status" value="1"/>
</dbReference>
<dbReference type="PROSITE" id="PS00455">
    <property type="entry name" value="AMP_BINDING"/>
    <property type="match status" value="1"/>
</dbReference>
<evidence type="ECO:0000259" key="4">
    <source>
        <dbReference type="PROSITE" id="PS50075"/>
    </source>
</evidence>
<keyword evidence="3" id="KW-0812">Transmembrane</keyword>
<dbReference type="PANTHER" id="PTHR45527">
    <property type="entry name" value="NONRIBOSOMAL PEPTIDE SYNTHETASE"/>
    <property type="match status" value="1"/>
</dbReference>
<gene>
    <name evidence="5" type="ORF">GX859_04985</name>
</gene>
<dbReference type="EMBL" id="JAAZHI010000109">
    <property type="protein sequence ID" value="NLA55641.1"/>
    <property type="molecule type" value="Genomic_DNA"/>
</dbReference>
<keyword evidence="3" id="KW-1133">Transmembrane helix</keyword>
<dbReference type="InterPro" id="IPR045851">
    <property type="entry name" value="AMP-bd_C_sf"/>
</dbReference>
<dbReference type="InterPro" id="IPR036736">
    <property type="entry name" value="ACP-like_sf"/>
</dbReference>
<dbReference type="InterPro" id="IPR020845">
    <property type="entry name" value="AMP-binding_CS"/>
</dbReference>
<feature type="domain" description="Carrier" evidence="4">
    <location>
        <begin position="517"/>
        <end position="591"/>
    </location>
</feature>
<dbReference type="PANTHER" id="PTHR45527:SF1">
    <property type="entry name" value="FATTY ACID SYNTHASE"/>
    <property type="match status" value="1"/>
</dbReference>
<dbReference type="Pfam" id="PF00550">
    <property type="entry name" value="PP-binding"/>
    <property type="match status" value="1"/>
</dbReference>
<sequence>MSRSIPPPVSLHLREPGDSDHPELAIYGVMPASPPRTLVDILRATIAAHPEVTAIEAADAAITYGELEQLLDAEAARLADIGVTRGSRVGIRVPSGTTDLYVAILATIWAGAAYVPVDWNDPDSRATTVWEEAAVDAVYGRDLSLTVMRDDPPTGVTPAAPGLDDDAWIIFTSGTTGKPKGVAITHRSAGAWVDAESRMFLLDAPLGPADRVMAGLSVAFDASCEEMWLAWRFGATLVAADRETVRAGDILGDWIIAQDITVVSTVPTLAAFWPSEAFDKVRLLIFGGEACPLELVERLVGDGREIWNTYGPTEATVIVSGQMMTPEPPVRIGRPIPGWELVVVGEDEKPVRWGETGELVVGGVGLGRYLDKEKDDEVYAPLPALGWERAYRTGDLVQAEQDGLIFRGRADDQIKFAGRRLELGELDNHLTALPDVRVGAAALHKTPAGSDVLVGYLVAEPDMTIDLAAARTQLAATLPGGIVPTLCVLDEMPTKTSGKVDRKALPWPLPRANDDTPDLPAELTWLAERWMDQLGPVPLAPDSDFFDMGGSSVAIAKLATDLRQDYPGANIAELYLHRTLESMSNYLHSLESETTVRPMPEPLPWFTGPVQAATVLGLYAINGLRYIVGVMLVIWVLSAGLHASWVRTPALHTLAPLIVAWLLLFSNRGKFLVTALGARLLTWRLRPGSYRRGGMTHLRVWAAERLLTHQRLDAVLGTPQIRTLYRLLGNRVGKRAELHSFPPVTGLLTIGDDVSVEPEVDLNGHWIDGDRFIVGTMDIEDHVRVGTRTVVSPDTTISEGAEILPGSHASGVVGSWTLWGGSPLQPLGESGQNWPLEDAHTDPGVHRLGGVTNHLLHAAGLFWITLLPLLALGPGVGVLFTQIRGIERYPALFPVLYAWVPLTILLTITTWLVLVITTVRFLSLLIRPGYYPAQSATGWALWFTQALMERTLTSTYFMYASWVTPIFMRLLGAQVGKGTEISTLVSIPHLTRIDDHSFIADHALLSAPRHRDGWVHVGTTTVGEGSFVGNSGIVGPDRDLPPESLVAVLSSAPYRPQRGTSWLGRRPVEIPRKKVESDASSTFAPLRRLKIGRALVETLRLLPAIITAWLDLAVVFVGTVVFMHWFYLGEAAKGLLILILISGPLVLCAGMIASLIPVVTKWLVVGVFRAGDRTLFSTFVWRSELADNFVEPLAVPSLVRMSLGTPMFNVWARLMGTRIGRDVWCETWWLPEFDLITLEDRCTVNRGTVLQTHLFHDRVMSIEPVVLRRGASLGPNSFLLPGASVGERSTIGPVSLVLRQDSIPSDSVWEGNPVQRVTVPSTQTKEVRVS</sequence>
<dbReference type="InterPro" id="IPR000873">
    <property type="entry name" value="AMP-dep_synth/lig_dom"/>
</dbReference>
<feature type="transmembrane region" description="Helical" evidence="3">
    <location>
        <begin position="1134"/>
        <end position="1159"/>
    </location>
</feature>
<comment type="caution">
    <text evidence="5">The sequence shown here is derived from an EMBL/GenBank/DDBJ whole genome shotgun (WGS) entry which is preliminary data.</text>
</comment>
<accession>A0A7X6PMH8</accession>
<dbReference type="InterPro" id="IPR009081">
    <property type="entry name" value="PP-bd_ACP"/>
</dbReference>
<dbReference type="SUPFAM" id="SSF56801">
    <property type="entry name" value="Acetyl-CoA synthetase-like"/>
    <property type="match status" value="1"/>
</dbReference>
<evidence type="ECO:0000313" key="5">
    <source>
        <dbReference type="EMBL" id="NLA55641.1"/>
    </source>
</evidence>
<feature type="transmembrane region" description="Helical" evidence="3">
    <location>
        <begin position="896"/>
        <end position="922"/>
    </location>
</feature>
<feature type="transmembrane region" description="Helical" evidence="3">
    <location>
        <begin position="1101"/>
        <end position="1128"/>
    </location>
</feature>
<protein>
    <submittedName>
        <fullName evidence="5">AMP-binding protein</fullName>
    </submittedName>
</protein>
<evidence type="ECO:0000256" key="2">
    <source>
        <dbReference type="ARBA" id="ARBA00022553"/>
    </source>
</evidence>
<dbReference type="Pfam" id="PF00501">
    <property type="entry name" value="AMP-binding"/>
    <property type="match status" value="1"/>
</dbReference>
<evidence type="ECO:0000256" key="3">
    <source>
        <dbReference type="SAM" id="Phobius"/>
    </source>
</evidence>
<dbReference type="GO" id="GO:0044550">
    <property type="term" value="P:secondary metabolite biosynthetic process"/>
    <property type="evidence" value="ECO:0007669"/>
    <property type="project" value="TreeGrafter"/>
</dbReference>
<dbReference type="Gene3D" id="2.160.10.10">
    <property type="entry name" value="Hexapeptide repeat proteins"/>
    <property type="match status" value="3"/>
</dbReference>
<name>A0A7X6PMH8_9CORY</name>
<reference evidence="5 6" key="1">
    <citation type="journal article" date="2020" name="Biotechnol. Biofuels">
        <title>New insights from the biogas microbiome by comprehensive genome-resolved metagenomics of nearly 1600 species originating from multiple anaerobic digesters.</title>
        <authorList>
            <person name="Campanaro S."/>
            <person name="Treu L."/>
            <person name="Rodriguez-R L.M."/>
            <person name="Kovalovszki A."/>
            <person name="Ziels R.M."/>
            <person name="Maus I."/>
            <person name="Zhu X."/>
            <person name="Kougias P.G."/>
            <person name="Basile A."/>
            <person name="Luo G."/>
            <person name="Schluter A."/>
            <person name="Konstantinidis K.T."/>
            <person name="Angelidaki I."/>
        </authorList>
    </citation>
    <scope>NUCLEOTIDE SEQUENCE [LARGE SCALE GENOMIC DNA]</scope>
    <source>
        <strain evidence="5">AS15tlH2ME_198</strain>
    </source>
</reference>